<dbReference type="OrthoDB" id="5367324at2759"/>
<evidence type="ECO:0000256" key="3">
    <source>
        <dbReference type="ARBA" id="ARBA00022705"/>
    </source>
</evidence>
<comment type="similarity">
    <text evidence="2">Belongs to the ORC6 family.</text>
</comment>
<comment type="subcellular location">
    <subcellularLocation>
        <location evidence="1">Nucleus</location>
    </subcellularLocation>
</comment>
<keyword evidence="9" id="KW-1185">Reference proteome</keyword>
<feature type="region of interest" description="Disordered" evidence="6">
    <location>
        <begin position="96"/>
        <end position="161"/>
    </location>
</feature>
<keyword evidence="5" id="KW-0539">Nucleus</keyword>
<feature type="compositionally biased region" description="Polar residues" evidence="6">
    <location>
        <begin position="143"/>
        <end position="161"/>
    </location>
</feature>
<feature type="domain" description="ORC6 first cyclin-like" evidence="7">
    <location>
        <begin position="12"/>
        <end position="97"/>
    </location>
</feature>
<dbReference type="Proteomes" id="UP000777438">
    <property type="component" value="Unassembled WGS sequence"/>
</dbReference>
<protein>
    <submittedName>
        <fullName evidence="8">Origin recognition complex, subunit 6</fullName>
    </submittedName>
</protein>
<evidence type="ECO:0000256" key="6">
    <source>
        <dbReference type="SAM" id="MobiDB-lite"/>
    </source>
</evidence>
<dbReference type="EMBL" id="JAGPYM010000017">
    <property type="protein sequence ID" value="KAH6885802.1"/>
    <property type="molecule type" value="Genomic_DNA"/>
</dbReference>
<evidence type="ECO:0000259" key="7">
    <source>
        <dbReference type="Pfam" id="PF05460"/>
    </source>
</evidence>
<keyword evidence="3" id="KW-0235">DNA replication</keyword>
<accession>A0A9P8W2U9</accession>
<evidence type="ECO:0000313" key="8">
    <source>
        <dbReference type="EMBL" id="KAH6885802.1"/>
    </source>
</evidence>
<evidence type="ECO:0000256" key="5">
    <source>
        <dbReference type="ARBA" id="ARBA00023242"/>
    </source>
</evidence>
<evidence type="ECO:0000256" key="2">
    <source>
        <dbReference type="ARBA" id="ARBA00010840"/>
    </source>
</evidence>
<dbReference type="InterPro" id="IPR008721">
    <property type="entry name" value="ORC6_cyclin_first"/>
</dbReference>
<organism evidence="8 9">
    <name type="scientific">Thelonectria olida</name>
    <dbReference type="NCBI Taxonomy" id="1576542"/>
    <lineage>
        <taxon>Eukaryota</taxon>
        <taxon>Fungi</taxon>
        <taxon>Dikarya</taxon>
        <taxon>Ascomycota</taxon>
        <taxon>Pezizomycotina</taxon>
        <taxon>Sordariomycetes</taxon>
        <taxon>Hypocreomycetidae</taxon>
        <taxon>Hypocreales</taxon>
        <taxon>Nectriaceae</taxon>
        <taxon>Thelonectria</taxon>
    </lineage>
</organism>
<dbReference type="Pfam" id="PF05460">
    <property type="entry name" value="ORC6"/>
    <property type="match status" value="1"/>
</dbReference>
<dbReference type="GO" id="GO:0003677">
    <property type="term" value="F:DNA binding"/>
    <property type="evidence" value="ECO:0007669"/>
    <property type="project" value="UniProtKB-KW"/>
</dbReference>
<name>A0A9P8W2U9_9HYPO</name>
<sequence>MSRQTQLEKVLLSLMPQLSSDLPKPLVELATSLLAQSMHRASTLKADEEIARSYACANIACDRLKIQLNLPPIDPRPPIPPRLYKRLYAHLDNILPNSASAPRTPSGRVRTPSSRLRNLDSSPASATRVPSRATPTKEMSLAQFRTPNKTAAGTPAKSASKTSAITIENTLPPWIQPTTRFICQETNYKKLAPTILAGIEAIVTPAGQKTEDEWVLQNVTALLAAIYFYVTMRVRALASGEAIDRDGYVPLRKEILAILARARQEVTVRGLEESDAWHGFSNLKTKEFDDAVAKVNERGWLNDDWYQGIADVVKLTQRSQFDDVDMGDEEAMPKVQIKRAGTMFQDKYDFLSETKRADYSVWKESMLAKIFALTTTNAAMELDTE</sequence>
<reference evidence="8 9" key="1">
    <citation type="journal article" date="2021" name="Nat. Commun.">
        <title>Genetic determinants of endophytism in the Arabidopsis root mycobiome.</title>
        <authorList>
            <person name="Mesny F."/>
            <person name="Miyauchi S."/>
            <person name="Thiergart T."/>
            <person name="Pickel B."/>
            <person name="Atanasova L."/>
            <person name="Karlsson M."/>
            <person name="Huettel B."/>
            <person name="Barry K.W."/>
            <person name="Haridas S."/>
            <person name="Chen C."/>
            <person name="Bauer D."/>
            <person name="Andreopoulos W."/>
            <person name="Pangilinan J."/>
            <person name="LaButti K."/>
            <person name="Riley R."/>
            <person name="Lipzen A."/>
            <person name="Clum A."/>
            <person name="Drula E."/>
            <person name="Henrissat B."/>
            <person name="Kohler A."/>
            <person name="Grigoriev I.V."/>
            <person name="Martin F.M."/>
            <person name="Hacquard S."/>
        </authorList>
    </citation>
    <scope>NUCLEOTIDE SEQUENCE [LARGE SCALE GENOMIC DNA]</scope>
    <source>
        <strain evidence="8 9">MPI-CAGE-CH-0241</strain>
    </source>
</reference>
<feature type="compositionally biased region" description="Polar residues" evidence="6">
    <location>
        <begin position="111"/>
        <end position="125"/>
    </location>
</feature>
<dbReference type="GO" id="GO:0006260">
    <property type="term" value="P:DNA replication"/>
    <property type="evidence" value="ECO:0007669"/>
    <property type="project" value="UniProtKB-KW"/>
</dbReference>
<keyword evidence="4" id="KW-0238">DNA-binding</keyword>
<comment type="caution">
    <text evidence="8">The sequence shown here is derived from an EMBL/GenBank/DDBJ whole genome shotgun (WGS) entry which is preliminary data.</text>
</comment>
<evidence type="ECO:0000313" key="9">
    <source>
        <dbReference type="Proteomes" id="UP000777438"/>
    </source>
</evidence>
<dbReference type="AlphaFoldDB" id="A0A9P8W2U9"/>
<evidence type="ECO:0000256" key="1">
    <source>
        <dbReference type="ARBA" id="ARBA00004123"/>
    </source>
</evidence>
<evidence type="ECO:0000256" key="4">
    <source>
        <dbReference type="ARBA" id="ARBA00023125"/>
    </source>
</evidence>
<dbReference type="GO" id="GO:0005664">
    <property type="term" value="C:nuclear origin of replication recognition complex"/>
    <property type="evidence" value="ECO:0007669"/>
    <property type="project" value="InterPro"/>
</dbReference>
<proteinExistence type="inferred from homology"/>
<gene>
    <name evidence="8" type="ORF">B0T10DRAFT_408510</name>
</gene>